<name>A0A2A5JJI1_PSEO7</name>
<proteinExistence type="predicted"/>
<feature type="non-terminal residue" evidence="1">
    <location>
        <position position="1"/>
    </location>
</feature>
<protein>
    <submittedName>
        <fullName evidence="1">Uncharacterized protein</fullName>
    </submittedName>
</protein>
<sequence>GCSDYSDTSLPLKNFVDTPRANRVGEHGIELLWDTSLKGKFDIQIKFNHNEWTEPGRFISNEKRINWDDVPSGERSYRIRSCDDSLTNCSEWSAESNKVSIPLWIHDVQVDGSSTRLEWGPIIGADYYDISIKYNNNDWTLPGRFTSNTHYIAWDNVEAGVRSYKIRSCTGVIGNAVCSGWSEPTKDYTTVGLPSSTPALKITAIERTFINKSERITWQFASPPSTSLTTTLFVIKPGSSDMIELASVSNSGAGVHDFAFEQPGRYRFFAQACGTFNSTQVMCSERWSTEKQIEVLNSEFTPEQTKTELTWQQIAGAKSYIIETASCANQCDMSALDWSTLKTLNSSQLQFAIPGEDGRHYRIKVCFSDGVCTSGSYVAKGKPKKQIIYIHTDLLGSPVAESVGT</sequence>
<comment type="caution">
    <text evidence="1">The sequence shown here is derived from an EMBL/GenBank/DDBJ whole genome shotgun (WGS) entry which is preliminary data.</text>
</comment>
<dbReference type="Proteomes" id="UP000228621">
    <property type="component" value="Unassembled WGS sequence"/>
</dbReference>
<gene>
    <name evidence="1" type="ORF">CEX98_21925</name>
</gene>
<evidence type="ECO:0000313" key="2">
    <source>
        <dbReference type="Proteomes" id="UP000228621"/>
    </source>
</evidence>
<dbReference type="EMBL" id="NKHF01000120">
    <property type="protein sequence ID" value="PCK29604.1"/>
    <property type="molecule type" value="Genomic_DNA"/>
</dbReference>
<reference evidence="2" key="1">
    <citation type="journal article" date="2019" name="Genome Announc.">
        <title>Draft Genome Sequence of Pseudoalteromonas piscicida Strain 36Y ROTHPW, an Hypersaline Seawater Isolate from the South Coast of Sonora, Mexico.</title>
        <authorList>
            <person name="Sanchez-Diaz R."/>
            <person name="Molina-Garza Z.J."/>
            <person name="Cruz-Suarez L.E."/>
            <person name="Selvin J."/>
            <person name="Kiran G.S."/>
            <person name="Ibarra-Gamez J.C."/>
            <person name="Gomez-Gil B."/>
            <person name="Galaviz-Silva L."/>
        </authorList>
    </citation>
    <scope>NUCLEOTIDE SEQUENCE [LARGE SCALE GENOMIC DNA]</scope>
    <source>
        <strain evidence="2">36Y_RITHPW</strain>
    </source>
</reference>
<organism evidence="1 2">
    <name type="scientific">Pseudoalteromonas piscicida</name>
    <dbReference type="NCBI Taxonomy" id="43662"/>
    <lineage>
        <taxon>Bacteria</taxon>
        <taxon>Pseudomonadati</taxon>
        <taxon>Pseudomonadota</taxon>
        <taxon>Gammaproteobacteria</taxon>
        <taxon>Alteromonadales</taxon>
        <taxon>Pseudoalteromonadaceae</taxon>
        <taxon>Pseudoalteromonas</taxon>
    </lineage>
</organism>
<accession>A0A2A5JJI1</accession>
<dbReference type="AlphaFoldDB" id="A0A2A5JJI1"/>
<dbReference type="RefSeq" id="WP_172439833.1">
    <property type="nucleotide sequence ID" value="NZ_NKHF01000120.1"/>
</dbReference>
<keyword evidence="2" id="KW-1185">Reference proteome</keyword>
<evidence type="ECO:0000313" key="1">
    <source>
        <dbReference type="EMBL" id="PCK29604.1"/>
    </source>
</evidence>